<dbReference type="GO" id="GO:0046872">
    <property type="term" value="F:metal ion binding"/>
    <property type="evidence" value="ECO:0007669"/>
    <property type="project" value="UniProtKB-KW"/>
</dbReference>
<dbReference type="GO" id="GO:0006572">
    <property type="term" value="P:L-tyrosine catabolic process"/>
    <property type="evidence" value="ECO:0007669"/>
    <property type="project" value="UniProtKB-KW"/>
</dbReference>
<dbReference type="UniPathway" id="UPA00139">
    <property type="reaction ID" value="UER00341"/>
</dbReference>
<evidence type="ECO:0000256" key="9">
    <source>
        <dbReference type="ARBA" id="ARBA00022878"/>
    </source>
</evidence>
<feature type="binding site" evidence="12">
    <location>
        <position position="239"/>
    </location>
    <ligand>
        <name>substrate</name>
    </ligand>
</feature>
<dbReference type="EMBL" id="SMJU01000005">
    <property type="protein sequence ID" value="TDB65852.1"/>
    <property type="molecule type" value="Genomic_DNA"/>
</dbReference>
<accession>A0A4R4KG44</accession>
<feature type="binding site" evidence="13">
    <location>
        <position position="232"/>
    </location>
    <ligand>
        <name>Ca(2+)</name>
        <dbReference type="ChEBI" id="CHEBI:29108"/>
    </ligand>
</feature>
<feature type="active site" description="Proton acceptor" evidence="11">
    <location>
        <position position="133"/>
    </location>
</feature>
<dbReference type="Gene3D" id="2.30.30.230">
    <property type="entry name" value="Fumarylacetoacetase, N-terminal domain"/>
    <property type="match status" value="1"/>
</dbReference>
<feature type="binding site" evidence="13">
    <location>
        <position position="126"/>
    </location>
    <ligand>
        <name>Ca(2+)</name>
        <dbReference type="ChEBI" id="CHEBI:29108"/>
    </ligand>
</feature>
<dbReference type="InterPro" id="IPR036462">
    <property type="entry name" value="Fumarylacetoacetase_N_sf"/>
</dbReference>
<evidence type="ECO:0000256" key="2">
    <source>
        <dbReference type="ARBA" id="ARBA00001946"/>
    </source>
</evidence>
<dbReference type="GO" id="GO:0006559">
    <property type="term" value="P:L-phenylalanine catabolic process"/>
    <property type="evidence" value="ECO:0007669"/>
    <property type="project" value="UniProtKB-UniPathway"/>
</dbReference>
<dbReference type="InterPro" id="IPR005959">
    <property type="entry name" value="Fumarylacetoacetase"/>
</dbReference>
<evidence type="ECO:0000256" key="5">
    <source>
        <dbReference type="ARBA" id="ARBA00022723"/>
    </source>
</evidence>
<evidence type="ECO:0000256" key="1">
    <source>
        <dbReference type="ARBA" id="ARBA00001913"/>
    </source>
</evidence>
<feature type="binding site" evidence="13">
    <location>
        <position position="252"/>
    </location>
    <ligand>
        <name>Mg(2+)</name>
        <dbReference type="ChEBI" id="CHEBI:18420"/>
    </ligand>
</feature>
<dbReference type="InterPro" id="IPR015377">
    <property type="entry name" value="Fumarylacetoacetase_N"/>
</dbReference>
<dbReference type="Proteomes" id="UP000295706">
    <property type="component" value="Unassembled WGS sequence"/>
</dbReference>
<dbReference type="InterPro" id="IPR036663">
    <property type="entry name" value="Fumarylacetoacetase_C_sf"/>
</dbReference>
<evidence type="ECO:0000259" key="15">
    <source>
        <dbReference type="Pfam" id="PF09298"/>
    </source>
</evidence>
<comment type="caution">
    <text evidence="16">The sequence shown here is derived from an EMBL/GenBank/DDBJ whole genome shotgun (WGS) entry which is preliminary data.</text>
</comment>
<dbReference type="InterPro" id="IPR011234">
    <property type="entry name" value="Fumarylacetoacetase-like_C"/>
</dbReference>
<keyword evidence="8 13" id="KW-0460">Magnesium</keyword>
<dbReference type="EC" id="3.7.1.2" evidence="4"/>
<dbReference type="SUPFAM" id="SSF63433">
    <property type="entry name" value="Fumarylacetoacetate hydrolase, FAH, N-terminal domain"/>
    <property type="match status" value="1"/>
</dbReference>
<comment type="cofactor">
    <cofactor evidence="2 13">
        <name>Mg(2+)</name>
        <dbReference type="ChEBI" id="CHEBI:18420"/>
    </cofactor>
</comment>
<feature type="domain" description="Fumarylacetoacetase-like C-terminal" evidence="14">
    <location>
        <begin position="125"/>
        <end position="388"/>
    </location>
</feature>
<feature type="binding site" evidence="12">
    <location>
        <position position="142"/>
    </location>
    <ligand>
        <name>substrate</name>
    </ligand>
</feature>
<keyword evidence="17" id="KW-1185">Reference proteome</keyword>
<feature type="domain" description="Fumarylacetoacetase N-terminal" evidence="15">
    <location>
        <begin position="19"/>
        <end position="118"/>
    </location>
</feature>
<dbReference type="OrthoDB" id="3766879at2"/>
<evidence type="ECO:0000256" key="12">
    <source>
        <dbReference type="PIRSR" id="PIRSR605959-2"/>
    </source>
</evidence>
<protein>
    <recommendedName>
        <fullName evidence="4">fumarylacetoacetase</fullName>
        <ecNumber evidence="4">3.7.1.2</ecNumber>
    </recommendedName>
</protein>
<dbReference type="RefSeq" id="WP_132116636.1">
    <property type="nucleotide sequence ID" value="NZ_SMJU01000005.1"/>
</dbReference>
<evidence type="ECO:0000256" key="13">
    <source>
        <dbReference type="PIRSR" id="PIRSR605959-3"/>
    </source>
</evidence>
<gene>
    <name evidence="16" type="primary">fahA</name>
    <name evidence="16" type="ORF">EZE20_08785</name>
</gene>
<evidence type="ECO:0000256" key="10">
    <source>
        <dbReference type="ARBA" id="ARBA00023232"/>
    </source>
</evidence>
<evidence type="ECO:0000313" key="16">
    <source>
        <dbReference type="EMBL" id="TDB65852.1"/>
    </source>
</evidence>
<feature type="binding site" evidence="13">
    <location>
        <position position="256"/>
    </location>
    <ligand>
        <name>Mg(2+)</name>
        <dbReference type="ChEBI" id="CHEBI:18420"/>
    </ligand>
</feature>
<feature type="binding site" evidence="13">
    <location>
        <position position="198"/>
    </location>
    <ligand>
        <name>Ca(2+)</name>
        <dbReference type="ChEBI" id="CHEBI:29108"/>
    </ligand>
</feature>
<dbReference type="PANTHER" id="PTHR43069:SF2">
    <property type="entry name" value="FUMARYLACETOACETASE"/>
    <property type="match status" value="1"/>
</dbReference>
<dbReference type="GO" id="GO:1902000">
    <property type="term" value="P:homogentisate catabolic process"/>
    <property type="evidence" value="ECO:0007669"/>
    <property type="project" value="TreeGrafter"/>
</dbReference>
<dbReference type="GO" id="GO:0004334">
    <property type="term" value="F:fumarylacetoacetase activity"/>
    <property type="evidence" value="ECO:0007669"/>
    <property type="project" value="UniProtKB-EC"/>
</dbReference>
<name>A0A4R4KG44_9BACT</name>
<evidence type="ECO:0000256" key="3">
    <source>
        <dbReference type="ARBA" id="ARBA00004782"/>
    </source>
</evidence>
<dbReference type="Pfam" id="PF09298">
    <property type="entry name" value="FAA_hydrolase_N"/>
    <property type="match status" value="1"/>
</dbReference>
<dbReference type="Pfam" id="PF01557">
    <property type="entry name" value="FAA_hydrolase"/>
    <property type="match status" value="1"/>
</dbReference>
<dbReference type="PANTHER" id="PTHR43069">
    <property type="entry name" value="FUMARYLACETOACETASE"/>
    <property type="match status" value="1"/>
</dbReference>
<feature type="binding site" evidence="12">
    <location>
        <position position="243"/>
    </location>
    <ligand>
        <name>substrate</name>
    </ligand>
</feature>
<evidence type="ECO:0000256" key="7">
    <source>
        <dbReference type="ARBA" id="ARBA00022837"/>
    </source>
</evidence>
<comment type="cofactor">
    <cofactor evidence="1 13">
        <name>Ca(2+)</name>
        <dbReference type="ChEBI" id="CHEBI:29108"/>
    </cofactor>
</comment>
<feature type="binding site" evidence="13">
    <location>
        <position position="232"/>
    </location>
    <ligand>
        <name>Mg(2+)</name>
        <dbReference type="ChEBI" id="CHEBI:18420"/>
    </ligand>
</feature>
<evidence type="ECO:0000256" key="11">
    <source>
        <dbReference type="PIRSR" id="PIRSR605959-1"/>
    </source>
</evidence>
<evidence type="ECO:0000256" key="6">
    <source>
        <dbReference type="ARBA" id="ARBA00022801"/>
    </source>
</evidence>
<comment type="pathway">
    <text evidence="3">Amino-acid degradation; L-phenylalanine degradation; acetoacetate and fumarate from L-phenylalanine: step 6/6.</text>
</comment>
<evidence type="ECO:0000313" key="17">
    <source>
        <dbReference type="Proteomes" id="UP000295706"/>
    </source>
</evidence>
<feature type="binding site" evidence="13">
    <location>
        <position position="200"/>
    </location>
    <ligand>
        <name>Ca(2+)</name>
        <dbReference type="ChEBI" id="CHEBI:29108"/>
    </ligand>
</feature>
<evidence type="ECO:0000256" key="4">
    <source>
        <dbReference type="ARBA" id="ARBA00012094"/>
    </source>
</evidence>
<sequence>MNFPASWLPISESSDFSLANLPFGIFSHASQPPRVGVAVGEYIIDMTAAAQLGVFDQAEVAVSVFEQSTLNALMNGGRAQASRLRTILQHELTTPNSTLHQAADRVLVRQKDAHMHLPVAIGDYTDFYSSLEHATNVGKLFRPEQPLMPNWKHLPVAYHGRASSVQVSGVPVRRPFGQVLPAGADAPVFIPTQALDYELELGFLIGKNSISGRPIRLEEAEDYIFGFVLVNDWSARDIQRWEYQPLGPFLSKNFATSISSWVVTYDALLPLRVFGPEQTPRPLPHLADEGAHNFSIQLEVAINPADAEPSIFCQTNARHLYWNVRQQIAHHTSSGCNLRVGDLLASGTISGPEPNGHGCLLEQTQAGKIPVNLQDGNQRIYLHDYDEVIMRGYGVQPQGRVGFGEVRAQILPANENP</sequence>
<keyword evidence="6 16" id="KW-0378">Hydrolase</keyword>
<organism evidence="16 17">
    <name type="scientific">Arundinibacter roseus</name>
    <dbReference type="NCBI Taxonomy" id="2070510"/>
    <lineage>
        <taxon>Bacteria</taxon>
        <taxon>Pseudomonadati</taxon>
        <taxon>Bacteroidota</taxon>
        <taxon>Cytophagia</taxon>
        <taxon>Cytophagales</taxon>
        <taxon>Spirosomataceae</taxon>
        <taxon>Arundinibacter</taxon>
    </lineage>
</organism>
<keyword evidence="9" id="KW-0828">Tyrosine catabolism</keyword>
<dbReference type="Gene3D" id="3.90.850.10">
    <property type="entry name" value="Fumarylacetoacetase-like, C-terminal domain"/>
    <property type="match status" value="1"/>
</dbReference>
<evidence type="ECO:0000256" key="8">
    <source>
        <dbReference type="ARBA" id="ARBA00022842"/>
    </source>
</evidence>
<proteinExistence type="predicted"/>
<dbReference type="AlphaFoldDB" id="A0A4R4KG44"/>
<dbReference type="NCBIfam" id="TIGR01266">
    <property type="entry name" value="fum_ac_acetase"/>
    <property type="match status" value="1"/>
</dbReference>
<keyword evidence="5 13" id="KW-0479">Metal-binding</keyword>
<keyword evidence="7 13" id="KW-0106">Calcium</keyword>
<evidence type="ECO:0000259" key="14">
    <source>
        <dbReference type="Pfam" id="PF01557"/>
    </source>
</evidence>
<reference evidence="16 17" key="1">
    <citation type="submission" date="2019-02" db="EMBL/GenBank/DDBJ databases">
        <title>Arundinibacter roseus gen. nov., sp. nov., a new member of the family Cytophagaceae.</title>
        <authorList>
            <person name="Szuroczki S."/>
            <person name="Khayer B."/>
            <person name="Sproer C."/>
            <person name="Toumi M."/>
            <person name="Szabo A."/>
            <person name="Felfoldi T."/>
            <person name="Schumann P."/>
            <person name="Toth E."/>
        </authorList>
    </citation>
    <scope>NUCLEOTIDE SEQUENCE [LARGE SCALE GENOMIC DNA]</scope>
    <source>
        <strain evidence="16 17">DMA-k-7a</strain>
    </source>
</reference>
<keyword evidence="10" id="KW-0585">Phenylalanine catabolism</keyword>
<dbReference type="SUPFAM" id="SSF56529">
    <property type="entry name" value="FAH"/>
    <property type="match status" value="1"/>
</dbReference>
<feature type="binding site" evidence="12">
    <location>
        <position position="128"/>
    </location>
    <ligand>
        <name>substrate</name>
    </ligand>
</feature>
<feature type="binding site" evidence="12">
    <location>
        <position position="348"/>
    </location>
    <ligand>
        <name>substrate</name>
    </ligand>
</feature>